<organism evidence="2 3">
    <name type="scientific">Rheinheimera muenzenbergensis</name>
    <dbReference type="NCBI Taxonomy" id="1193628"/>
    <lineage>
        <taxon>Bacteria</taxon>
        <taxon>Pseudomonadati</taxon>
        <taxon>Pseudomonadota</taxon>
        <taxon>Gammaproteobacteria</taxon>
        <taxon>Chromatiales</taxon>
        <taxon>Chromatiaceae</taxon>
        <taxon>Rheinheimera</taxon>
    </lineage>
</organism>
<dbReference type="Pfam" id="PF12514">
    <property type="entry name" value="DUF3718"/>
    <property type="match status" value="1"/>
</dbReference>
<protein>
    <submittedName>
        <fullName evidence="2">DUF3718 domain-containing protein</fullName>
    </submittedName>
</protein>
<dbReference type="RefSeq" id="WP_335734737.1">
    <property type="nucleotide sequence ID" value="NZ_JALAAR010000002.1"/>
</dbReference>
<evidence type="ECO:0000313" key="2">
    <source>
        <dbReference type="EMBL" id="MEH8016325.1"/>
    </source>
</evidence>
<evidence type="ECO:0000256" key="1">
    <source>
        <dbReference type="SAM" id="SignalP"/>
    </source>
</evidence>
<gene>
    <name evidence="2" type="ORF">MN202_03715</name>
</gene>
<proteinExistence type="predicted"/>
<reference evidence="2 3" key="1">
    <citation type="journal article" date="2023" name="Ecotoxicol. Environ. Saf.">
        <title>Mercury remediation potential of mercury-resistant strain Rheinheimera metallidurans sp. nov. isolated from a municipal waste dumping site.</title>
        <authorList>
            <person name="Yadav V."/>
            <person name="Manjhi A."/>
            <person name="Vadakedath N."/>
        </authorList>
    </citation>
    <scope>NUCLEOTIDE SEQUENCE [LARGE SCALE GENOMIC DNA]</scope>
    <source>
        <strain evidence="2 3">E-49</strain>
    </source>
</reference>
<dbReference type="EMBL" id="JALAAR010000002">
    <property type="protein sequence ID" value="MEH8016325.1"/>
    <property type="molecule type" value="Genomic_DNA"/>
</dbReference>
<sequence length="113" mass="12621">MKTALLLAVSLASASMAVQADRHERKEYGYMYDGLVKICINTQKDNALGLFRTLKDYRVSRQDAVNGVVCNGQQLMDFARANQAVKITRALQRYEDPNKGRTIIRDITAPAAN</sequence>
<keyword evidence="3" id="KW-1185">Reference proteome</keyword>
<dbReference type="InterPro" id="IPR022193">
    <property type="entry name" value="DUF3718"/>
</dbReference>
<keyword evidence="1" id="KW-0732">Signal</keyword>
<dbReference type="Proteomes" id="UP001375382">
    <property type="component" value="Unassembled WGS sequence"/>
</dbReference>
<evidence type="ECO:0000313" key="3">
    <source>
        <dbReference type="Proteomes" id="UP001375382"/>
    </source>
</evidence>
<comment type="caution">
    <text evidence="2">The sequence shown here is derived from an EMBL/GenBank/DDBJ whole genome shotgun (WGS) entry which is preliminary data.</text>
</comment>
<feature type="signal peptide" evidence="1">
    <location>
        <begin position="1"/>
        <end position="20"/>
    </location>
</feature>
<accession>A0ABU8C3S2</accession>
<feature type="chain" id="PRO_5046041512" evidence="1">
    <location>
        <begin position="21"/>
        <end position="113"/>
    </location>
</feature>
<name>A0ABU8C3S2_9GAMM</name>